<keyword evidence="2 5" id="KW-0812">Transmembrane</keyword>
<dbReference type="Gene3D" id="1.20.1070.10">
    <property type="entry name" value="Rhodopsin 7-helix transmembrane proteins"/>
    <property type="match status" value="1"/>
</dbReference>
<dbReference type="AlphaFoldDB" id="A0A5S6PZG5"/>
<name>A0A5S6PZG5_TRIMR</name>
<dbReference type="PANTHER" id="PTHR46895">
    <property type="entry name" value="PROTEIN CBG20548-RELATED"/>
    <property type="match status" value="1"/>
</dbReference>
<evidence type="ECO:0000313" key="7">
    <source>
        <dbReference type="Proteomes" id="UP000046395"/>
    </source>
</evidence>
<proteinExistence type="predicted"/>
<evidence type="ECO:0000256" key="3">
    <source>
        <dbReference type="ARBA" id="ARBA00022989"/>
    </source>
</evidence>
<evidence type="ECO:0000259" key="6">
    <source>
        <dbReference type="PROSITE" id="PS50262"/>
    </source>
</evidence>
<dbReference type="PANTHER" id="PTHR46895:SF4">
    <property type="entry name" value="G-PROTEIN COUPLED RECEPTORS FAMILY 1 PROFILE DOMAIN-CONTAINING PROTEIN"/>
    <property type="match status" value="1"/>
</dbReference>
<feature type="transmembrane region" description="Helical" evidence="5">
    <location>
        <begin position="73"/>
        <end position="98"/>
    </location>
</feature>
<keyword evidence="3 5" id="KW-1133">Transmembrane helix</keyword>
<dbReference type="Pfam" id="PF10324">
    <property type="entry name" value="7TM_GPCR_Srw"/>
    <property type="match status" value="1"/>
</dbReference>
<dbReference type="PROSITE" id="PS50262">
    <property type="entry name" value="G_PROTEIN_RECEP_F1_2"/>
    <property type="match status" value="1"/>
</dbReference>
<feature type="transmembrane region" description="Helical" evidence="5">
    <location>
        <begin position="37"/>
        <end position="61"/>
    </location>
</feature>
<comment type="subcellular location">
    <subcellularLocation>
        <location evidence="1">Membrane</location>
    </subcellularLocation>
</comment>
<evidence type="ECO:0000256" key="1">
    <source>
        <dbReference type="ARBA" id="ARBA00004370"/>
    </source>
</evidence>
<evidence type="ECO:0000256" key="2">
    <source>
        <dbReference type="ARBA" id="ARBA00022692"/>
    </source>
</evidence>
<dbReference type="Proteomes" id="UP000046395">
    <property type="component" value="Unassembled WGS sequence"/>
</dbReference>
<sequence length="168" mass="18765">MPPVLNSALLYSLSKSRRAYSEIAASINNQKSLELRVALMVAITIASFLLFQTPSGVLYLWDAINGSRNRLSWFYTATYVSNLLVIVGKTLNFIIYCASSKNFRQQLLEMLLTTRVTKRRDFYAKKASSSQAMRMLVEKTLTSKTEDTDGTTKYGLAKDSLVNAGIPS</sequence>
<dbReference type="SUPFAM" id="SSF81321">
    <property type="entry name" value="Family A G protein-coupled receptor-like"/>
    <property type="match status" value="1"/>
</dbReference>
<dbReference type="InterPro" id="IPR019427">
    <property type="entry name" value="7TM_GPCR_serpentine_rcpt_Srw"/>
</dbReference>
<dbReference type="GO" id="GO:0016020">
    <property type="term" value="C:membrane"/>
    <property type="evidence" value="ECO:0007669"/>
    <property type="project" value="UniProtKB-SubCell"/>
</dbReference>
<organism evidence="7 8">
    <name type="scientific">Trichuris muris</name>
    <name type="common">Mouse whipworm</name>
    <dbReference type="NCBI Taxonomy" id="70415"/>
    <lineage>
        <taxon>Eukaryota</taxon>
        <taxon>Metazoa</taxon>
        <taxon>Ecdysozoa</taxon>
        <taxon>Nematoda</taxon>
        <taxon>Enoplea</taxon>
        <taxon>Dorylaimia</taxon>
        <taxon>Trichinellida</taxon>
        <taxon>Trichuridae</taxon>
        <taxon>Trichuris</taxon>
    </lineage>
</organism>
<feature type="domain" description="G-protein coupled receptors family 1 profile" evidence="6">
    <location>
        <begin position="1"/>
        <end position="96"/>
    </location>
</feature>
<keyword evidence="7" id="KW-1185">Reference proteome</keyword>
<dbReference type="STRING" id="70415.A0A5S6PZG5"/>
<accession>A0A5S6PZG5</accession>
<evidence type="ECO:0000256" key="4">
    <source>
        <dbReference type="ARBA" id="ARBA00023136"/>
    </source>
</evidence>
<reference evidence="8" key="1">
    <citation type="submission" date="2019-12" db="UniProtKB">
        <authorList>
            <consortium name="WormBaseParasite"/>
        </authorList>
    </citation>
    <scope>IDENTIFICATION</scope>
</reference>
<keyword evidence="4 5" id="KW-0472">Membrane</keyword>
<dbReference type="InterPro" id="IPR017452">
    <property type="entry name" value="GPCR_Rhodpsn_7TM"/>
</dbReference>
<dbReference type="GO" id="GO:0008528">
    <property type="term" value="F:G protein-coupled peptide receptor activity"/>
    <property type="evidence" value="ECO:0007669"/>
    <property type="project" value="InterPro"/>
</dbReference>
<protein>
    <submittedName>
        <fullName evidence="8">G_PROTEIN_RECEP_F1_2 domain-containing protein</fullName>
    </submittedName>
</protein>
<evidence type="ECO:0000313" key="8">
    <source>
        <dbReference type="WBParaSite" id="TMUE_0000000385.1"/>
    </source>
</evidence>
<evidence type="ECO:0000256" key="5">
    <source>
        <dbReference type="SAM" id="Phobius"/>
    </source>
</evidence>
<dbReference type="WBParaSite" id="TMUE_0000000385.1">
    <property type="protein sequence ID" value="TMUE_0000000385.1"/>
    <property type="gene ID" value="WBGene00296325"/>
</dbReference>